<keyword evidence="3" id="KW-0805">Transcription regulation</keyword>
<dbReference type="Gene3D" id="3.40.50.2300">
    <property type="match status" value="1"/>
</dbReference>
<dbReference type="InterPro" id="IPR001789">
    <property type="entry name" value="Sig_transdc_resp-reg_receiver"/>
</dbReference>
<evidence type="ECO:0000256" key="1">
    <source>
        <dbReference type="ARBA" id="ARBA00022553"/>
    </source>
</evidence>
<accession>A0A2N3G6Y6</accession>
<gene>
    <name evidence="9" type="ORF">CVT63_02600</name>
</gene>
<dbReference type="PROSITE" id="PS50110">
    <property type="entry name" value="RESPONSE_REGULATORY"/>
    <property type="match status" value="1"/>
</dbReference>
<dbReference type="GO" id="GO:0006355">
    <property type="term" value="P:regulation of DNA-templated transcription"/>
    <property type="evidence" value="ECO:0007669"/>
    <property type="project" value="TreeGrafter"/>
</dbReference>
<keyword evidence="4" id="KW-0238">DNA-binding</keyword>
<dbReference type="GO" id="GO:0000976">
    <property type="term" value="F:transcription cis-regulatory region binding"/>
    <property type="evidence" value="ECO:0007669"/>
    <property type="project" value="TreeGrafter"/>
</dbReference>
<dbReference type="InterPro" id="IPR039420">
    <property type="entry name" value="WalR-like"/>
</dbReference>
<evidence type="ECO:0000256" key="5">
    <source>
        <dbReference type="ARBA" id="ARBA00023163"/>
    </source>
</evidence>
<dbReference type="PANTHER" id="PTHR48111">
    <property type="entry name" value="REGULATOR OF RPOS"/>
    <property type="match status" value="1"/>
</dbReference>
<keyword evidence="2" id="KW-0902">Two-component regulatory system</keyword>
<reference evidence="9 10" key="1">
    <citation type="journal article" date="2017" name="ISME J.">
        <title>Potential for microbial H2 and metal transformations associated with novel bacteria and archaea in deep terrestrial subsurface sediments.</title>
        <authorList>
            <person name="Hernsdorf A.W."/>
            <person name="Amano Y."/>
            <person name="Miyakawa K."/>
            <person name="Ise K."/>
            <person name="Suzuki Y."/>
            <person name="Anantharaman K."/>
            <person name="Probst A."/>
            <person name="Burstein D."/>
            <person name="Thomas B.C."/>
            <person name="Banfield J.F."/>
        </authorList>
    </citation>
    <scope>NUCLEOTIDE SEQUENCE [LARGE SCALE GENOMIC DNA]</scope>
    <source>
        <strain evidence="9">HGW-Actinobacteria-3</strain>
    </source>
</reference>
<feature type="domain" description="HTH LytTR-type" evidence="8">
    <location>
        <begin position="138"/>
        <end position="244"/>
    </location>
</feature>
<dbReference type="GO" id="GO:0005829">
    <property type="term" value="C:cytosol"/>
    <property type="evidence" value="ECO:0007669"/>
    <property type="project" value="TreeGrafter"/>
</dbReference>
<dbReference type="GO" id="GO:0000156">
    <property type="term" value="F:phosphorelay response regulator activity"/>
    <property type="evidence" value="ECO:0007669"/>
    <property type="project" value="TreeGrafter"/>
</dbReference>
<dbReference type="Gene3D" id="2.40.50.1020">
    <property type="entry name" value="LytTr DNA-binding domain"/>
    <property type="match status" value="1"/>
</dbReference>
<feature type="domain" description="Response regulatory" evidence="7">
    <location>
        <begin position="7"/>
        <end position="123"/>
    </location>
</feature>
<feature type="modified residue" description="4-aspartylphosphate" evidence="6">
    <location>
        <position position="56"/>
    </location>
</feature>
<evidence type="ECO:0000256" key="4">
    <source>
        <dbReference type="ARBA" id="ARBA00023125"/>
    </source>
</evidence>
<sequence>MPGDKQKVLIVEDEPLVNEMITKSLRLEGYQVESARTGEEGLAKAKDTNPDLVLLDILLPKIDGWEVLTKMRDNSRTRGIPIIMLTALADEKSKVQGLRGGADDYITKPFSALELIARVETVLKRSGRGDARTARSRIPVRESGRTLLLDIDDINFVNVQREYTYLYTDSDRYLTNHTLGELEKMLDPAKFFRTHRGYIANLQKVKEIMKVGVSSYEITMSDPARSKIPMSRRQRSELKKILDI</sequence>
<dbReference type="PANTHER" id="PTHR48111:SF1">
    <property type="entry name" value="TWO-COMPONENT RESPONSE REGULATOR ORR33"/>
    <property type="match status" value="1"/>
</dbReference>
<evidence type="ECO:0008006" key="11">
    <source>
        <dbReference type="Google" id="ProtNLM"/>
    </source>
</evidence>
<dbReference type="Pfam" id="PF00072">
    <property type="entry name" value="Response_reg"/>
    <property type="match status" value="1"/>
</dbReference>
<dbReference type="SMART" id="SM00850">
    <property type="entry name" value="LytTR"/>
    <property type="match status" value="1"/>
</dbReference>
<evidence type="ECO:0000256" key="6">
    <source>
        <dbReference type="PROSITE-ProRule" id="PRU00169"/>
    </source>
</evidence>
<dbReference type="FunFam" id="3.40.50.2300:FF:000001">
    <property type="entry name" value="DNA-binding response regulator PhoB"/>
    <property type="match status" value="1"/>
</dbReference>
<proteinExistence type="predicted"/>
<organism evidence="9 10">
    <name type="scientific">Candidatus Anoxymicrobium japonicum</name>
    <dbReference type="NCBI Taxonomy" id="2013648"/>
    <lineage>
        <taxon>Bacteria</taxon>
        <taxon>Bacillati</taxon>
        <taxon>Actinomycetota</taxon>
        <taxon>Candidatus Geothermincolia</taxon>
        <taxon>Candidatus Geothermincolales</taxon>
        <taxon>Candidatus Anoxymicrobiaceae</taxon>
        <taxon>Candidatus Anoxymicrobium</taxon>
    </lineage>
</organism>
<dbReference type="Proteomes" id="UP000233654">
    <property type="component" value="Unassembled WGS sequence"/>
</dbReference>
<evidence type="ECO:0000313" key="9">
    <source>
        <dbReference type="EMBL" id="PKQ28453.1"/>
    </source>
</evidence>
<dbReference type="EMBL" id="PHEX01000015">
    <property type="protein sequence ID" value="PKQ28453.1"/>
    <property type="molecule type" value="Genomic_DNA"/>
</dbReference>
<dbReference type="AlphaFoldDB" id="A0A2N3G6Y6"/>
<evidence type="ECO:0000256" key="2">
    <source>
        <dbReference type="ARBA" id="ARBA00023012"/>
    </source>
</evidence>
<evidence type="ECO:0000259" key="8">
    <source>
        <dbReference type="PROSITE" id="PS50930"/>
    </source>
</evidence>
<evidence type="ECO:0000259" key="7">
    <source>
        <dbReference type="PROSITE" id="PS50110"/>
    </source>
</evidence>
<protein>
    <recommendedName>
        <fullName evidence="11">DNA-binding response regulator</fullName>
    </recommendedName>
</protein>
<keyword evidence="1 6" id="KW-0597">Phosphoprotein</keyword>
<dbReference type="PROSITE" id="PS50930">
    <property type="entry name" value="HTH_LYTTR"/>
    <property type="match status" value="1"/>
</dbReference>
<dbReference type="Pfam" id="PF04397">
    <property type="entry name" value="LytTR"/>
    <property type="match status" value="1"/>
</dbReference>
<name>A0A2N3G6Y6_9ACTN</name>
<dbReference type="SMART" id="SM00448">
    <property type="entry name" value="REC"/>
    <property type="match status" value="1"/>
</dbReference>
<keyword evidence="5" id="KW-0804">Transcription</keyword>
<dbReference type="InterPro" id="IPR011006">
    <property type="entry name" value="CheY-like_superfamily"/>
</dbReference>
<evidence type="ECO:0000256" key="3">
    <source>
        <dbReference type="ARBA" id="ARBA00023015"/>
    </source>
</evidence>
<comment type="caution">
    <text evidence="9">The sequence shown here is derived from an EMBL/GenBank/DDBJ whole genome shotgun (WGS) entry which is preliminary data.</text>
</comment>
<dbReference type="GO" id="GO:0032993">
    <property type="term" value="C:protein-DNA complex"/>
    <property type="evidence" value="ECO:0007669"/>
    <property type="project" value="TreeGrafter"/>
</dbReference>
<dbReference type="InterPro" id="IPR007492">
    <property type="entry name" value="LytTR_DNA-bd_dom"/>
</dbReference>
<evidence type="ECO:0000313" key="10">
    <source>
        <dbReference type="Proteomes" id="UP000233654"/>
    </source>
</evidence>
<dbReference type="SUPFAM" id="SSF52172">
    <property type="entry name" value="CheY-like"/>
    <property type="match status" value="1"/>
</dbReference>